<reference evidence="3 4" key="1">
    <citation type="journal article" date="2015" name="Genome Announc.">
        <title>Expanding the biotechnology potential of lactobacilli through comparative genomics of 213 strains and associated genera.</title>
        <authorList>
            <person name="Sun Z."/>
            <person name="Harris H.M."/>
            <person name="McCann A."/>
            <person name="Guo C."/>
            <person name="Argimon S."/>
            <person name="Zhang W."/>
            <person name="Yang X."/>
            <person name="Jeffery I.B."/>
            <person name="Cooney J.C."/>
            <person name="Kagawa T.F."/>
            <person name="Liu W."/>
            <person name="Song Y."/>
            <person name="Salvetti E."/>
            <person name="Wrobel A."/>
            <person name="Rasinkangas P."/>
            <person name="Parkhill J."/>
            <person name="Rea M.C."/>
            <person name="O'Sullivan O."/>
            <person name="Ritari J."/>
            <person name="Douillard F.P."/>
            <person name="Paul Ross R."/>
            <person name="Yang R."/>
            <person name="Briner A.E."/>
            <person name="Felis G.E."/>
            <person name="de Vos W.M."/>
            <person name="Barrangou R."/>
            <person name="Klaenhammer T.R."/>
            <person name="Caufield P.W."/>
            <person name="Cui Y."/>
            <person name="Zhang H."/>
            <person name="O'Toole P.W."/>
        </authorList>
    </citation>
    <scope>NUCLEOTIDE SEQUENCE [LARGE SCALE GENOMIC DNA]</scope>
    <source>
        <strain evidence="3 4">DSM 14500</strain>
    </source>
</reference>
<keyword evidence="1" id="KW-0175">Coiled coil</keyword>
<dbReference type="InterPro" id="IPR056923">
    <property type="entry name" value="Minor_tail_gp31_C"/>
</dbReference>
<keyword evidence="4" id="KW-1185">Reference proteome</keyword>
<dbReference type="Proteomes" id="UP000050872">
    <property type="component" value="Unassembled WGS sequence"/>
</dbReference>
<evidence type="ECO:0000313" key="4">
    <source>
        <dbReference type="Proteomes" id="UP000050872"/>
    </source>
</evidence>
<evidence type="ECO:0000259" key="2">
    <source>
        <dbReference type="Pfam" id="PF24243"/>
    </source>
</evidence>
<protein>
    <recommendedName>
        <fullName evidence="2">Minor tail protein gp31 C-terminal domain-containing protein</fullName>
    </recommendedName>
</protein>
<name>A0A0R1QJ71_9LACO</name>
<proteinExistence type="predicted"/>
<sequence length="430" mass="47476">MEKVNTTVSSSLTSIADVRAVIDKEIDADKNNFTSKMADVQSSIDKANDTMQSLTKTLDATKSEVGKIDVSQVQNDAKSAKDAANAIQSELGNVPTGSTVMDEIGKSQVVTGATVNGKDVDISNKKLQITLPSPDLNGYVKTETLESYAKTADVDTRLEDYAKTSALSSYAKTTDVDTKLNDYAKKGEIVTENSIELWKGTETEFNTITSKDSGTEYNVLNSDGTVKNIYIGNNSIYSEKIPAGTHLYTNKNLWNDSKKNWNISQSYNSSSGSNFDRKFSIDEIENGIYVGLTAYMLTNNDAYPTMDIPLEGDRLNISKANILFSNIDYYYFISKERLASSLYQTQDLGFAYRRETVFTTDRPHLRDKSGSWQMSCTWETNGSVGLNFAFYGSKNMISGINTSLYMPDVKNGYTTISVANWAMVDEIIAV</sequence>
<dbReference type="PATRIC" id="fig|1423770.3.peg.2115"/>
<dbReference type="EMBL" id="AZEZ01000038">
    <property type="protein sequence ID" value="KRL44633.1"/>
    <property type="molecule type" value="Genomic_DNA"/>
</dbReference>
<dbReference type="AlphaFoldDB" id="A0A0R1QJ71"/>
<organism evidence="3 4">
    <name type="scientific">Companilactobacillus mindensis DSM 14500</name>
    <dbReference type="NCBI Taxonomy" id="1423770"/>
    <lineage>
        <taxon>Bacteria</taxon>
        <taxon>Bacillati</taxon>
        <taxon>Bacillota</taxon>
        <taxon>Bacilli</taxon>
        <taxon>Lactobacillales</taxon>
        <taxon>Lactobacillaceae</taxon>
        <taxon>Companilactobacillus</taxon>
    </lineage>
</organism>
<dbReference type="STRING" id="1423770.FD29_GL002059"/>
<gene>
    <name evidence="3" type="ORF">FD29_GL002059</name>
</gene>
<evidence type="ECO:0000256" key="1">
    <source>
        <dbReference type="SAM" id="Coils"/>
    </source>
</evidence>
<feature type="domain" description="Minor tail protein gp31 C-terminal" evidence="2">
    <location>
        <begin position="197"/>
        <end position="219"/>
    </location>
</feature>
<accession>A0A0R1QJ71</accession>
<dbReference type="Pfam" id="PF24243">
    <property type="entry name" value="Phage_tail_C"/>
    <property type="match status" value="1"/>
</dbReference>
<feature type="coiled-coil region" evidence="1">
    <location>
        <begin position="37"/>
        <end position="90"/>
    </location>
</feature>
<comment type="caution">
    <text evidence="3">The sequence shown here is derived from an EMBL/GenBank/DDBJ whole genome shotgun (WGS) entry which is preliminary data.</text>
</comment>
<dbReference type="RefSeq" id="WP_057887686.1">
    <property type="nucleotide sequence ID" value="NZ_AZEZ01000038.1"/>
</dbReference>
<evidence type="ECO:0000313" key="3">
    <source>
        <dbReference type="EMBL" id="KRL44633.1"/>
    </source>
</evidence>